<dbReference type="InterPro" id="IPR002104">
    <property type="entry name" value="Integrase_catalytic"/>
</dbReference>
<keyword evidence="3" id="KW-0233">DNA recombination</keyword>
<sequence length="328" mass="38262">MNNDRYTGPFKDHIVRHVALKQSVGYKYETDAAHLERFDRFTQEKYPEATTLTKEIVLDWCGKKMHETRANQLSRTSIIRQFGIYLDQVGVAAYVIPKRYYPAETPYVPYIYSIDKLQRFFAETDRCRYCSECPYRHLIMPLFFRMIYTCGLRVSEARLLTVGDVDLKQGILSVHHSKKDNSRLVPMSDELAERCRSYFREVHSFPKDTDTFFPALGGKPMTLTNAYSNFRRFLWRAGISHGGRGKGPRIHDFRHTYACHCLKKWVRQGKDLAAYLPILKTYLGHDSFAETAYYLRLTADVFPDLTLKLEGRYPDIIPSLERAADEAY</sequence>
<dbReference type="InterPro" id="IPR013762">
    <property type="entry name" value="Integrase-like_cat_sf"/>
</dbReference>
<evidence type="ECO:0000313" key="5">
    <source>
        <dbReference type="EMBL" id="MFD0961610.1"/>
    </source>
</evidence>
<dbReference type="PANTHER" id="PTHR30349">
    <property type="entry name" value="PHAGE INTEGRASE-RELATED"/>
    <property type="match status" value="1"/>
</dbReference>
<dbReference type="PANTHER" id="PTHR30349:SF41">
    <property type="entry name" value="INTEGRASE_RECOMBINASE PROTEIN MJ0367-RELATED"/>
    <property type="match status" value="1"/>
</dbReference>
<dbReference type="InterPro" id="IPR050090">
    <property type="entry name" value="Tyrosine_recombinase_XerCD"/>
</dbReference>
<dbReference type="Gene3D" id="1.10.443.10">
    <property type="entry name" value="Intergrase catalytic core"/>
    <property type="match status" value="1"/>
</dbReference>
<dbReference type="InterPro" id="IPR011010">
    <property type="entry name" value="DNA_brk_join_enz"/>
</dbReference>
<name>A0ABW3HWG2_9BACL</name>
<keyword evidence="2" id="KW-0238">DNA-binding</keyword>
<dbReference type="PROSITE" id="PS51898">
    <property type="entry name" value="TYR_RECOMBINASE"/>
    <property type="match status" value="1"/>
</dbReference>
<dbReference type="Pfam" id="PF00589">
    <property type="entry name" value="Phage_integrase"/>
    <property type="match status" value="1"/>
</dbReference>
<gene>
    <name evidence="5" type="ORF">ACFQ2I_19870</name>
</gene>
<dbReference type="SUPFAM" id="SSF56349">
    <property type="entry name" value="DNA breaking-rejoining enzymes"/>
    <property type="match status" value="1"/>
</dbReference>
<dbReference type="RefSeq" id="WP_377567348.1">
    <property type="nucleotide sequence ID" value="NZ_JBHTJZ010000060.1"/>
</dbReference>
<protein>
    <submittedName>
        <fullName evidence="5">Tyrosine-type recombinase/integrase</fullName>
    </submittedName>
</protein>
<organism evidence="5 6">
    <name type="scientific">Paenibacillus chungangensis</name>
    <dbReference type="NCBI Taxonomy" id="696535"/>
    <lineage>
        <taxon>Bacteria</taxon>
        <taxon>Bacillati</taxon>
        <taxon>Bacillota</taxon>
        <taxon>Bacilli</taxon>
        <taxon>Bacillales</taxon>
        <taxon>Paenibacillaceae</taxon>
        <taxon>Paenibacillus</taxon>
    </lineage>
</organism>
<feature type="domain" description="Tyr recombinase" evidence="4">
    <location>
        <begin position="107"/>
        <end position="307"/>
    </location>
</feature>
<comment type="similarity">
    <text evidence="1">Belongs to the 'phage' integrase family.</text>
</comment>
<evidence type="ECO:0000256" key="3">
    <source>
        <dbReference type="ARBA" id="ARBA00023172"/>
    </source>
</evidence>
<dbReference type="Proteomes" id="UP001596989">
    <property type="component" value="Unassembled WGS sequence"/>
</dbReference>
<evidence type="ECO:0000313" key="6">
    <source>
        <dbReference type="Proteomes" id="UP001596989"/>
    </source>
</evidence>
<evidence type="ECO:0000259" key="4">
    <source>
        <dbReference type="PROSITE" id="PS51898"/>
    </source>
</evidence>
<comment type="caution">
    <text evidence="5">The sequence shown here is derived from an EMBL/GenBank/DDBJ whole genome shotgun (WGS) entry which is preliminary data.</text>
</comment>
<proteinExistence type="inferred from homology"/>
<keyword evidence="6" id="KW-1185">Reference proteome</keyword>
<evidence type="ECO:0000256" key="1">
    <source>
        <dbReference type="ARBA" id="ARBA00008857"/>
    </source>
</evidence>
<evidence type="ECO:0000256" key="2">
    <source>
        <dbReference type="ARBA" id="ARBA00023125"/>
    </source>
</evidence>
<reference evidence="6" key="1">
    <citation type="journal article" date="2019" name="Int. J. Syst. Evol. Microbiol.">
        <title>The Global Catalogue of Microorganisms (GCM) 10K type strain sequencing project: providing services to taxonomists for standard genome sequencing and annotation.</title>
        <authorList>
            <consortium name="The Broad Institute Genomics Platform"/>
            <consortium name="The Broad Institute Genome Sequencing Center for Infectious Disease"/>
            <person name="Wu L."/>
            <person name="Ma J."/>
        </authorList>
    </citation>
    <scope>NUCLEOTIDE SEQUENCE [LARGE SCALE GENOMIC DNA]</scope>
    <source>
        <strain evidence="6">CCUG 59129</strain>
    </source>
</reference>
<dbReference type="EMBL" id="JBHTJZ010000060">
    <property type="protein sequence ID" value="MFD0961610.1"/>
    <property type="molecule type" value="Genomic_DNA"/>
</dbReference>
<accession>A0ABW3HWG2</accession>